<reference evidence="8 9" key="1">
    <citation type="submission" date="2021-06" db="EMBL/GenBank/DDBJ databases">
        <title>Caerostris darwini draft genome.</title>
        <authorList>
            <person name="Kono N."/>
            <person name="Arakawa K."/>
        </authorList>
    </citation>
    <scope>NUCLEOTIDE SEQUENCE [LARGE SCALE GENOMIC DNA]</scope>
</reference>
<evidence type="ECO:0000256" key="6">
    <source>
        <dbReference type="SAM" id="Coils"/>
    </source>
</evidence>
<feature type="coiled-coil region" evidence="6">
    <location>
        <begin position="174"/>
        <end position="216"/>
    </location>
</feature>
<keyword evidence="3" id="KW-0805">Transcription regulation</keyword>
<dbReference type="AlphaFoldDB" id="A0AAV4WTP1"/>
<protein>
    <submittedName>
        <fullName evidence="8">Sin3 histone deacetylase corepressor complex component SDS3</fullName>
    </submittedName>
</protein>
<keyword evidence="9" id="KW-1185">Reference proteome</keyword>
<comment type="subcellular location">
    <subcellularLocation>
        <location evidence="1">Nucleus</location>
    </subcellularLocation>
</comment>
<organism evidence="8 9">
    <name type="scientific">Caerostris darwini</name>
    <dbReference type="NCBI Taxonomy" id="1538125"/>
    <lineage>
        <taxon>Eukaryota</taxon>
        <taxon>Metazoa</taxon>
        <taxon>Ecdysozoa</taxon>
        <taxon>Arthropoda</taxon>
        <taxon>Chelicerata</taxon>
        <taxon>Arachnida</taxon>
        <taxon>Araneae</taxon>
        <taxon>Araneomorphae</taxon>
        <taxon>Entelegynae</taxon>
        <taxon>Araneoidea</taxon>
        <taxon>Araneidae</taxon>
        <taxon>Caerostris</taxon>
    </lineage>
</organism>
<gene>
    <name evidence="8" type="primary">Suds3</name>
    <name evidence="8" type="ORF">CDAR_508381</name>
</gene>
<evidence type="ECO:0000313" key="8">
    <source>
        <dbReference type="EMBL" id="GIY85295.1"/>
    </source>
</evidence>
<accession>A0AAV4WTP1</accession>
<comment type="caution">
    <text evidence="8">The sequence shown here is derived from an EMBL/GenBank/DDBJ whole genome shotgun (WGS) entry which is preliminary data.</text>
</comment>
<dbReference type="PANTHER" id="PTHR21964">
    <property type="entry name" value="BREAST CANCER METASTASIS-SUPPRESSOR 1"/>
    <property type="match status" value="1"/>
</dbReference>
<keyword evidence="5" id="KW-0539">Nucleus</keyword>
<evidence type="ECO:0000256" key="7">
    <source>
        <dbReference type="SAM" id="MobiDB-lite"/>
    </source>
</evidence>
<feature type="compositionally biased region" description="Acidic residues" evidence="7">
    <location>
        <begin position="87"/>
        <end position="100"/>
    </location>
</feature>
<dbReference type="EMBL" id="BPLQ01015031">
    <property type="protein sequence ID" value="GIY85295.1"/>
    <property type="molecule type" value="Genomic_DNA"/>
</dbReference>
<evidence type="ECO:0000256" key="1">
    <source>
        <dbReference type="ARBA" id="ARBA00004123"/>
    </source>
</evidence>
<dbReference type="GO" id="GO:0005654">
    <property type="term" value="C:nucleoplasm"/>
    <property type="evidence" value="ECO:0007669"/>
    <property type="project" value="UniProtKB-ARBA"/>
</dbReference>
<dbReference type="Pfam" id="PF08598">
    <property type="entry name" value="Sds3"/>
    <property type="match status" value="1"/>
</dbReference>
<keyword evidence="2" id="KW-0678">Repressor</keyword>
<evidence type="ECO:0000256" key="5">
    <source>
        <dbReference type="ARBA" id="ARBA00023242"/>
    </source>
</evidence>
<evidence type="ECO:0000256" key="4">
    <source>
        <dbReference type="ARBA" id="ARBA00023163"/>
    </source>
</evidence>
<evidence type="ECO:0000313" key="9">
    <source>
        <dbReference type="Proteomes" id="UP001054837"/>
    </source>
</evidence>
<name>A0AAV4WTP1_9ARAC</name>
<keyword evidence="6" id="KW-0175">Coiled coil</keyword>
<evidence type="ECO:0000256" key="3">
    <source>
        <dbReference type="ARBA" id="ARBA00023015"/>
    </source>
</evidence>
<dbReference type="InterPro" id="IPR013907">
    <property type="entry name" value="Sds3"/>
</dbReference>
<feature type="region of interest" description="Disordered" evidence="7">
    <location>
        <begin position="74"/>
        <end position="105"/>
    </location>
</feature>
<dbReference type="SMART" id="SM01401">
    <property type="entry name" value="Sds3"/>
    <property type="match status" value="1"/>
</dbReference>
<proteinExistence type="predicted"/>
<sequence length="382" mass="45328">MKKVDLYRKFMAESSLDVDLVDIDRIEDDDNSDFDYLTDWKLMDEESDEVEQNRRAAAESDLEVDCVDIDRLEEEEHTDHDYQAEIPENESDEDTEDASETDMVKQEEEYTEIKEQMYQDKLANFKKQLKQLESGDHPDYLRRLRRLEQNYENRLLLNEAFERVEIERIEREHVLEREAAYKEYEDKKVELRENLIADLEEKKRMIEAERNSMELTSDMQVADHAIARRLILEDTMDIKPVTTRKLRRRPNDPVPVPEKRRKTLPTQLNFSLDDNEIMEDLRLINQSASTSYASHDDHGGSYNEQQIEVKVEDGQLYYDDQWYHCGQQVYYEGKEIGMKNGGLICTISSSEIWIKRTCDNNKIRIFVSQLQKGRITIRNRSA</sequence>
<keyword evidence="4" id="KW-0804">Transcription</keyword>
<evidence type="ECO:0000256" key="2">
    <source>
        <dbReference type="ARBA" id="ARBA00022491"/>
    </source>
</evidence>
<dbReference type="Proteomes" id="UP001054837">
    <property type="component" value="Unassembled WGS sequence"/>
</dbReference>
<dbReference type="GO" id="GO:0010468">
    <property type="term" value="P:regulation of gene expression"/>
    <property type="evidence" value="ECO:0007669"/>
    <property type="project" value="UniProtKB-ARBA"/>
</dbReference>